<evidence type="ECO:0000256" key="7">
    <source>
        <dbReference type="ARBA" id="ARBA00022475"/>
    </source>
</evidence>
<keyword evidence="10 19" id="KW-0812">Transmembrane</keyword>
<protein>
    <recommendedName>
        <fullName evidence="6 19">Adenosylcobinamide-GDP ribazoletransferase</fullName>
        <ecNumber evidence="5 19">2.7.8.26</ecNumber>
    </recommendedName>
    <alternativeName>
        <fullName evidence="16 19">Cobalamin synthase</fullName>
    </alternativeName>
    <alternativeName>
        <fullName evidence="15 19">Cobalamin-5'-phosphate synthase</fullName>
    </alternativeName>
</protein>
<keyword evidence="12 19" id="KW-1133">Transmembrane helix</keyword>
<feature type="transmembrane region" description="Helical" evidence="19">
    <location>
        <begin position="138"/>
        <end position="157"/>
    </location>
</feature>
<evidence type="ECO:0000256" key="6">
    <source>
        <dbReference type="ARBA" id="ARBA00015850"/>
    </source>
</evidence>
<comment type="subcellular location">
    <subcellularLocation>
        <location evidence="2 19">Cell membrane</location>
        <topology evidence="2 19">Multi-pass membrane protein</topology>
    </subcellularLocation>
</comment>
<dbReference type="GO" id="GO:0009236">
    <property type="term" value="P:cobalamin biosynthetic process"/>
    <property type="evidence" value="ECO:0007669"/>
    <property type="project" value="UniProtKB-UniRule"/>
</dbReference>
<feature type="transmembrane region" description="Helical" evidence="19">
    <location>
        <begin position="59"/>
        <end position="80"/>
    </location>
</feature>
<evidence type="ECO:0000256" key="18">
    <source>
        <dbReference type="ARBA" id="ARBA00049504"/>
    </source>
</evidence>
<dbReference type="Pfam" id="PF02654">
    <property type="entry name" value="CobS"/>
    <property type="match status" value="1"/>
</dbReference>
<dbReference type="NCBIfam" id="TIGR00317">
    <property type="entry name" value="cobS"/>
    <property type="match status" value="1"/>
</dbReference>
<name>A0A7Y0EHI2_9CLOT</name>
<evidence type="ECO:0000313" key="21">
    <source>
        <dbReference type="Proteomes" id="UP000537131"/>
    </source>
</evidence>
<comment type="pathway">
    <text evidence="3 19">Cofactor biosynthesis; adenosylcobalamin biosynthesis; adenosylcobalamin from cob(II)yrinate a,c-diamide: step 7/7.</text>
</comment>
<evidence type="ECO:0000256" key="11">
    <source>
        <dbReference type="ARBA" id="ARBA00022842"/>
    </source>
</evidence>
<feature type="transmembrane region" description="Helical" evidence="19">
    <location>
        <begin position="178"/>
        <end position="194"/>
    </location>
</feature>
<feature type="transmembrane region" description="Helical" evidence="19">
    <location>
        <begin position="36"/>
        <end position="53"/>
    </location>
</feature>
<dbReference type="PANTHER" id="PTHR34148">
    <property type="entry name" value="ADENOSYLCOBINAMIDE-GDP RIBAZOLETRANSFERASE"/>
    <property type="match status" value="1"/>
</dbReference>
<dbReference type="RefSeq" id="WP_169297811.1">
    <property type="nucleotide sequence ID" value="NZ_JABBNI010000019.1"/>
</dbReference>
<evidence type="ECO:0000256" key="5">
    <source>
        <dbReference type="ARBA" id="ARBA00013200"/>
    </source>
</evidence>
<evidence type="ECO:0000256" key="8">
    <source>
        <dbReference type="ARBA" id="ARBA00022573"/>
    </source>
</evidence>
<evidence type="ECO:0000256" key="3">
    <source>
        <dbReference type="ARBA" id="ARBA00004663"/>
    </source>
</evidence>
<dbReference type="EC" id="2.7.8.26" evidence="5 19"/>
<evidence type="ECO:0000256" key="17">
    <source>
        <dbReference type="ARBA" id="ARBA00048623"/>
    </source>
</evidence>
<feature type="transmembrane region" description="Helical" evidence="19">
    <location>
        <begin position="6"/>
        <end position="24"/>
    </location>
</feature>
<evidence type="ECO:0000256" key="4">
    <source>
        <dbReference type="ARBA" id="ARBA00010561"/>
    </source>
</evidence>
<dbReference type="GO" id="GO:0008818">
    <property type="term" value="F:cobalamin 5'-phosphate synthase activity"/>
    <property type="evidence" value="ECO:0007669"/>
    <property type="project" value="UniProtKB-UniRule"/>
</dbReference>
<proteinExistence type="inferred from homology"/>
<evidence type="ECO:0000256" key="15">
    <source>
        <dbReference type="ARBA" id="ARBA00032605"/>
    </source>
</evidence>
<dbReference type="GO" id="GO:0051073">
    <property type="term" value="F:adenosylcobinamide-GDP ribazoletransferase activity"/>
    <property type="evidence" value="ECO:0007669"/>
    <property type="project" value="UniProtKB-UniRule"/>
</dbReference>
<reference evidence="20 21" key="1">
    <citation type="submission" date="2020-06" db="EMBL/GenBank/DDBJ databases">
        <title>Complete Genome Sequence of Clostridium muelleri sp. nov. P21T, an Acid-Alcohol Producing Acetogen Isolated from Old Hay.</title>
        <authorList>
            <person name="Duncan K.E."/>
            <person name="Tanner R.S."/>
        </authorList>
    </citation>
    <scope>NUCLEOTIDE SEQUENCE [LARGE SCALE GENOMIC DNA]</scope>
    <source>
        <strain evidence="20 21">P21</strain>
    </source>
</reference>
<evidence type="ECO:0000256" key="1">
    <source>
        <dbReference type="ARBA" id="ARBA00001946"/>
    </source>
</evidence>
<evidence type="ECO:0000313" key="20">
    <source>
        <dbReference type="EMBL" id="NMM63207.1"/>
    </source>
</evidence>
<accession>A0A7Y0EHI2</accession>
<organism evidence="20 21">
    <name type="scientific">Clostridium muellerianum</name>
    <dbReference type="NCBI Taxonomy" id="2716538"/>
    <lineage>
        <taxon>Bacteria</taxon>
        <taxon>Bacillati</taxon>
        <taxon>Bacillota</taxon>
        <taxon>Clostridia</taxon>
        <taxon>Eubacteriales</taxon>
        <taxon>Clostridiaceae</taxon>
        <taxon>Clostridium</taxon>
    </lineage>
</organism>
<keyword evidence="11 19" id="KW-0460">Magnesium</keyword>
<comment type="caution">
    <text evidence="20">The sequence shown here is derived from an EMBL/GenBank/DDBJ whole genome shotgun (WGS) entry which is preliminary data.</text>
</comment>
<comment type="similarity">
    <text evidence="4 19">Belongs to the CobS family.</text>
</comment>
<comment type="function">
    <text evidence="14 19">Joins adenosylcobinamide-GDP and alpha-ribazole to generate adenosylcobalamin (Ado-cobalamin). Also synthesizes adenosylcobalamin 5'-phosphate from adenosylcobinamide-GDP and alpha-ribazole 5'-phosphate.</text>
</comment>
<keyword evidence="7 19" id="KW-1003">Cell membrane</keyword>
<feature type="transmembrane region" description="Helical" evidence="19">
    <location>
        <begin position="110"/>
        <end position="132"/>
    </location>
</feature>
<evidence type="ECO:0000256" key="16">
    <source>
        <dbReference type="ARBA" id="ARBA00032853"/>
    </source>
</evidence>
<comment type="cofactor">
    <cofactor evidence="1 19">
        <name>Mg(2+)</name>
        <dbReference type="ChEBI" id="CHEBI:18420"/>
    </cofactor>
</comment>
<evidence type="ECO:0000256" key="10">
    <source>
        <dbReference type="ARBA" id="ARBA00022692"/>
    </source>
</evidence>
<dbReference type="PANTHER" id="PTHR34148:SF1">
    <property type="entry name" value="ADENOSYLCOBINAMIDE-GDP RIBAZOLETRANSFERASE"/>
    <property type="match status" value="1"/>
</dbReference>
<dbReference type="InterPro" id="IPR003805">
    <property type="entry name" value="CobS"/>
</dbReference>
<evidence type="ECO:0000256" key="9">
    <source>
        <dbReference type="ARBA" id="ARBA00022679"/>
    </source>
</evidence>
<keyword evidence="21" id="KW-1185">Reference proteome</keyword>
<keyword evidence="9 19" id="KW-0808">Transferase</keyword>
<dbReference type="HAMAP" id="MF_00719">
    <property type="entry name" value="CobS"/>
    <property type="match status" value="1"/>
</dbReference>
<keyword evidence="8 19" id="KW-0169">Cobalamin biosynthesis</keyword>
<dbReference type="Proteomes" id="UP000537131">
    <property type="component" value="Unassembled WGS sequence"/>
</dbReference>
<evidence type="ECO:0000256" key="12">
    <source>
        <dbReference type="ARBA" id="ARBA00022989"/>
    </source>
</evidence>
<gene>
    <name evidence="19" type="primary">cobS</name>
    <name evidence="20" type="ORF">HBE96_10955</name>
</gene>
<sequence length="253" mass="28015">MKKIFSSFLLIIQFFTRIPVNMNLPCEMQDFKRGSVFLPIIGLIIGTIQWIVYKAFVNILPVDVTVVLVILVGVIVTGGFHIDGLGDTFDGFFAFKGNEKIIEIMKDSRIGTYACIATIMNFLFRYSLLTYIAPKMSIVIILSPTISRFCTVFIAFIGNTAKSTGTGNFLISNVGKKQLFISLIMTLGVLSLIISWKYVVILMISGVIFTFMFNLFCKSKIGGLTGDTLGASNELNEILVLIIITAIVKNFVI</sequence>
<dbReference type="EMBL" id="JABBNI010000019">
    <property type="protein sequence ID" value="NMM63207.1"/>
    <property type="molecule type" value="Genomic_DNA"/>
</dbReference>
<keyword evidence="13 19" id="KW-0472">Membrane</keyword>
<evidence type="ECO:0000256" key="14">
    <source>
        <dbReference type="ARBA" id="ARBA00025228"/>
    </source>
</evidence>
<dbReference type="GO" id="GO:0005886">
    <property type="term" value="C:plasma membrane"/>
    <property type="evidence" value="ECO:0007669"/>
    <property type="project" value="UniProtKB-SubCell"/>
</dbReference>
<evidence type="ECO:0000256" key="2">
    <source>
        <dbReference type="ARBA" id="ARBA00004651"/>
    </source>
</evidence>
<feature type="transmembrane region" description="Helical" evidence="19">
    <location>
        <begin position="200"/>
        <end position="217"/>
    </location>
</feature>
<comment type="catalytic activity">
    <reaction evidence="18 19">
        <text>alpha-ribazole 5'-phosphate + adenosylcob(III)inamide-GDP = adenosylcob(III)alamin 5'-phosphate + GMP + H(+)</text>
        <dbReference type="Rhea" id="RHEA:23560"/>
        <dbReference type="ChEBI" id="CHEBI:15378"/>
        <dbReference type="ChEBI" id="CHEBI:57918"/>
        <dbReference type="ChEBI" id="CHEBI:58115"/>
        <dbReference type="ChEBI" id="CHEBI:60487"/>
        <dbReference type="ChEBI" id="CHEBI:60493"/>
        <dbReference type="EC" id="2.7.8.26"/>
    </reaction>
</comment>
<evidence type="ECO:0000256" key="19">
    <source>
        <dbReference type="HAMAP-Rule" id="MF_00719"/>
    </source>
</evidence>
<comment type="catalytic activity">
    <reaction evidence="17 19">
        <text>alpha-ribazole + adenosylcob(III)inamide-GDP = adenosylcob(III)alamin + GMP + H(+)</text>
        <dbReference type="Rhea" id="RHEA:16049"/>
        <dbReference type="ChEBI" id="CHEBI:10329"/>
        <dbReference type="ChEBI" id="CHEBI:15378"/>
        <dbReference type="ChEBI" id="CHEBI:18408"/>
        <dbReference type="ChEBI" id="CHEBI:58115"/>
        <dbReference type="ChEBI" id="CHEBI:60487"/>
        <dbReference type="EC" id="2.7.8.26"/>
    </reaction>
</comment>
<dbReference type="AlphaFoldDB" id="A0A7Y0EHI2"/>
<evidence type="ECO:0000256" key="13">
    <source>
        <dbReference type="ARBA" id="ARBA00023136"/>
    </source>
</evidence>
<dbReference type="UniPathway" id="UPA00148">
    <property type="reaction ID" value="UER00238"/>
</dbReference>